<sequence>MRGFPNRHKRRAAACALLASASILTACAREAGTSPNATYFHREAGSVLGTGDFGAATKNNVAVMSGEKRYTFDLANRFASEVMTTVNFAFNSSVLDEGARDTLREQAAWIRQFPELSFRVYGHTDLVGNDAYNKRLGLARAQAVVHFLASQGVNLNRLEAVVSYGETQPLIVTQGRERRNRRTVTEVSGFVQSHQNVLDGKYAQIVYREYVNSASPSSSLGGGGGDGGLGAGGGGE</sequence>
<evidence type="ECO:0000256" key="5">
    <source>
        <dbReference type="SAM" id="MobiDB-lite"/>
    </source>
</evidence>
<organism evidence="8 9">
    <name type="scientific">Roseivivax halotolerans</name>
    <dbReference type="NCBI Taxonomy" id="93684"/>
    <lineage>
        <taxon>Bacteria</taxon>
        <taxon>Pseudomonadati</taxon>
        <taxon>Pseudomonadota</taxon>
        <taxon>Alphaproteobacteria</taxon>
        <taxon>Rhodobacterales</taxon>
        <taxon>Roseobacteraceae</taxon>
        <taxon>Roseivivax</taxon>
    </lineage>
</organism>
<reference evidence="9" key="1">
    <citation type="submission" date="2016-10" db="EMBL/GenBank/DDBJ databases">
        <authorList>
            <person name="Varghese N."/>
            <person name="Submissions S."/>
        </authorList>
    </citation>
    <scope>NUCLEOTIDE SEQUENCE [LARGE SCALE GENOMIC DNA]</scope>
    <source>
        <strain evidence="9">JCM 10271</strain>
    </source>
</reference>
<dbReference type="Proteomes" id="UP000243106">
    <property type="component" value="Unassembled WGS sequence"/>
</dbReference>
<accession>A0A1I5WCL5</accession>
<feature type="chain" id="PRO_5017291378" evidence="6">
    <location>
        <begin position="29"/>
        <end position="236"/>
    </location>
</feature>
<keyword evidence="9" id="KW-1185">Reference proteome</keyword>
<protein>
    <submittedName>
        <fullName evidence="8">OmpA family protein</fullName>
    </submittedName>
</protein>
<evidence type="ECO:0000259" key="7">
    <source>
        <dbReference type="PROSITE" id="PS51123"/>
    </source>
</evidence>
<evidence type="ECO:0000256" key="3">
    <source>
        <dbReference type="ARBA" id="ARBA00023237"/>
    </source>
</evidence>
<feature type="domain" description="OmpA-like" evidence="7">
    <location>
        <begin position="75"/>
        <end position="191"/>
    </location>
</feature>
<dbReference type="RefSeq" id="WP_175497483.1">
    <property type="nucleotide sequence ID" value="NZ_FOXV01000002.1"/>
</dbReference>
<dbReference type="PANTHER" id="PTHR30329">
    <property type="entry name" value="STATOR ELEMENT OF FLAGELLAR MOTOR COMPLEX"/>
    <property type="match status" value="1"/>
</dbReference>
<feature type="region of interest" description="Disordered" evidence="5">
    <location>
        <begin position="215"/>
        <end position="236"/>
    </location>
</feature>
<evidence type="ECO:0000256" key="1">
    <source>
        <dbReference type="ARBA" id="ARBA00004442"/>
    </source>
</evidence>
<dbReference type="GO" id="GO:0009279">
    <property type="term" value="C:cell outer membrane"/>
    <property type="evidence" value="ECO:0007669"/>
    <property type="project" value="UniProtKB-SubCell"/>
</dbReference>
<evidence type="ECO:0000256" key="6">
    <source>
        <dbReference type="SAM" id="SignalP"/>
    </source>
</evidence>
<dbReference type="Pfam" id="PF00691">
    <property type="entry name" value="OmpA"/>
    <property type="match status" value="1"/>
</dbReference>
<dbReference type="EMBL" id="FOXV01000002">
    <property type="protein sequence ID" value="SFQ17460.1"/>
    <property type="molecule type" value="Genomic_DNA"/>
</dbReference>
<evidence type="ECO:0000256" key="4">
    <source>
        <dbReference type="PROSITE-ProRule" id="PRU00473"/>
    </source>
</evidence>
<dbReference type="InterPro" id="IPR036737">
    <property type="entry name" value="OmpA-like_sf"/>
</dbReference>
<dbReference type="PRINTS" id="PR01021">
    <property type="entry name" value="OMPADOMAIN"/>
</dbReference>
<feature type="compositionally biased region" description="Gly residues" evidence="5">
    <location>
        <begin position="220"/>
        <end position="236"/>
    </location>
</feature>
<dbReference type="SUPFAM" id="SSF103088">
    <property type="entry name" value="OmpA-like"/>
    <property type="match status" value="1"/>
</dbReference>
<evidence type="ECO:0000256" key="2">
    <source>
        <dbReference type="ARBA" id="ARBA00023136"/>
    </source>
</evidence>
<dbReference type="PROSITE" id="PS51257">
    <property type="entry name" value="PROKAR_LIPOPROTEIN"/>
    <property type="match status" value="1"/>
</dbReference>
<dbReference type="InterPro" id="IPR050330">
    <property type="entry name" value="Bact_OuterMem_StrucFunc"/>
</dbReference>
<dbReference type="InterPro" id="IPR006664">
    <property type="entry name" value="OMP_bac"/>
</dbReference>
<keyword evidence="2 4" id="KW-0472">Membrane</keyword>
<dbReference type="AlphaFoldDB" id="A0A1I5WCL5"/>
<dbReference type="InterPro" id="IPR006665">
    <property type="entry name" value="OmpA-like"/>
</dbReference>
<dbReference type="STRING" id="93684.SAMN05421853_102260"/>
<evidence type="ECO:0000313" key="9">
    <source>
        <dbReference type="Proteomes" id="UP000243106"/>
    </source>
</evidence>
<dbReference type="Gene3D" id="3.30.1330.60">
    <property type="entry name" value="OmpA-like domain"/>
    <property type="match status" value="1"/>
</dbReference>
<keyword evidence="3" id="KW-0998">Cell outer membrane</keyword>
<proteinExistence type="predicted"/>
<dbReference type="PANTHER" id="PTHR30329:SF21">
    <property type="entry name" value="LIPOPROTEIN YIAD-RELATED"/>
    <property type="match status" value="1"/>
</dbReference>
<dbReference type="PROSITE" id="PS51123">
    <property type="entry name" value="OMPA_2"/>
    <property type="match status" value="1"/>
</dbReference>
<gene>
    <name evidence="8" type="ORF">SAMN05421853_102260</name>
</gene>
<feature type="signal peptide" evidence="6">
    <location>
        <begin position="1"/>
        <end position="28"/>
    </location>
</feature>
<name>A0A1I5WCL5_9RHOB</name>
<dbReference type="CDD" id="cd07185">
    <property type="entry name" value="OmpA_C-like"/>
    <property type="match status" value="1"/>
</dbReference>
<comment type="subcellular location">
    <subcellularLocation>
        <location evidence="1">Cell outer membrane</location>
    </subcellularLocation>
</comment>
<evidence type="ECO:0000313" key="8">
    <source>
        <dbReference type="EMBL" id="SFQ17460.1"/>
    </source>
</evidence>
<keyword evidence="6" id="KW-0732">Signal</keyword>